<accession>A0A1H9V6W7</accession>
<dbReference type="STRING" id="65499.SAMN04488000_11782"/>
<evidence type="ECO:0000313" key="1">
    <source>
        <dbReference type="EMBL" id="SES17506.1"/>
    </source>
</evidence>
<evidence type="ECO:0000313" key="2">
    <source>
        <dbReference type="Proteomes" id="UP000199503"/>
    </source>
</evidence>
<proteinExistence type="predicted"/>
<gene>
    <name evidence="1" type="ORF">SAMN04488000_11782</name>
</gene>
<reference evidence="2" key="1">
    <citation type="submission" date="2016-10" db="EMBL/GenBank/DDBJ databases">
        <authorList>
            <person name="Varghese N."/>
            <person name="Submissions S."/>
        </authorList>
    </citation>
    <scope>NUCLEOTIDE SEQUENCE [LARGE SCALE GENOMIC DNA]</scope>
    <source>
        <strain evidence="2">DSM 44437</strain>
    </source>
</reference>
<sequence length="47" mass="5035">MVLTGFRPDLSWLPEVRRVELVPPETGVCCGTPQAVDVTIGLAPSAR</sequence>
<keyword evidence="2" id="KW-1185">Reference proteome</keyword>
<protein>
    <submittedName>
        <fullName evidence="1">Uncharacterized protein</fullName>
    </submittedName>
</protein>
<dbReference type="AlphaFoldDB" id="A0A1H9V6W7"/>
<dbReference type="Proteomes" id="UP000199503">
    <property type="component" value="Unassembled WGS sequence"/>
</dbReference>
<dbReference type="EMBL" id="FOFV01000017">
    <property type="protein sequence ID" value="SES17506.1"/>
    <property type="molecule type" value="Genomic_DNA"/>
</dbReference>
<organism evidence="1 2">
    <name type="scientific">Lentzea albida</name>
    <dbReference type="NCBI Taxonomy" id="65499"/>
    <lineage>
        <taxon>Bacteria</taxon>
        <taxon>Bacillati</taxon>
        <taxon>Actinomycetota</taxon>
        <taxon>Actinomycetes</taxon>
        <taxon>Pseudonocardiales</taxon>
        <taxon>Pseudonocardiaceae</taxon>
        <taxon>Lentzea</taxon>
    </lineage>
</organism>
<name>A0A1H9V6W7_9PSEU</name>